<dbReference type="Proteomes" id="UP000014174">
    <property type="component" value="Unassembled WGS sequence"/>
</dbReference>
<dbReference type="RefSeq" id="WP_016193403.1">
    <property type="nucleotide sequence ID" value="NZ_AQPN01000002.1"/>
</dbReference>
<evidence type="ECO:0008006" key="3">
    <source>
        <dbReference type="Google" id="ProtNLM"/>
    </source>
</evidence>
<evidence type="ECO:0000313" key="1">
    <source>
        <dbReference type="EMBL" id="EOR96723.1"/>
    </source>
</evidence>
<sequence>MKYEKGTSGNPNGRPLKERKVSIQGRIMNLIEKNFEAIEQEVTTAAPTEKVNILITLASLAMPINK</sequence>
<evidence type="ECO:0000313" key="2">
    <source>
        <dbReference type="Proteomes" id="UP000014174"/>
    </source>
</evidence>
<dbReference type="EMBL" id="AQPN01000002">
    <property type="protein sequence ID" value="EOR96723.1"/>
    <property type="molecule type" value="Genomic_DNA"/>
</dbReference>
<accession>R9GYK2</accession>
<reference evidence="1 2" key="1">
    <citation type="journal article" date="2013" name="Genome Announc.">
        <title>Draft Genome Sequence of Arcticibacter svalbardensis Strain MN12-7T, a Member of the Family Sphingobacteriaceae Isolated from an Arctic Soil Sample.</title>
        <authorList>
            <person name="Shivaji S."/>
            <person name="Ara S."/>
            <person name="Prasad S."/>
            <person name="Manasa B.P."/>
            <person name="Begum Z."/>
            <person name="Singh A."/>
            <person name="Kumar Pinnaka A."/>
        </authorList>
    </citation>
    <scope>NUCLEOTIDE SEQUENCE [LARGE SCALE GENOMIC DNA]</scope>
    <source>
        <strain evidence="1 2">MN12-7</strain>
    </source>
</reference>
<comment type="caution">
    <text evidence="1">The sequence shown here is derived from an EMBL/GenBank/DDBJ whole genome shotgun (WGS) entry which is preliminary data.</text>
</comment>
<dbReference type="OrthoDB" id="799953at2"/>
<keyword evidence="2" id="KW-1185">Reference proteome</keyword>
<dbReference type="AlphaFoldDB" id="R9GYK2"/>
<organism evidence="1 2">
    <name type="scientific">Arcticibacter svalbardensis MN12-7</name>
    <dbReference type="NCBI Taxonomy" id="1150600"/>
    <lineage>
        <taxon>Bacteria</taxon>
        <taxon>Pseudomonadati</taxon>
        <taxon>Bacteroidota</taxon>
        <taxon>Sphingobacteriia</taxon>
        <taxon>Sphingobacteriales</taxon>
        <taxon>Sphingobacteriaceae</taxon>
        <taxon>Arcticibacter</taxon>
    </lineage>
</organism>
<name>R9GYK2_9SPHI</name>
<dbReference type="STRING" id="1150600.ADIARSV_0146"/>
<protein>
    <recommendedName>
        <fullName evidence="3">DUF5681 domain-containing protein</fullName>
    </recommendedName>
</protein>
<proteinExistence type="predicted"/>
<gene>
    <name evidence="1" type="ORF">ADIARSV_0146</name>
</gene>